<dbReference type="AlphaFoldDB" id="A0A0S7WHI1"/>
<evidence type="ECO:0000313" key="2">
    <source>
        <dbReference type="EMBL" id="KPJ49052.1"/>
    </source>
</evidence>
<proteinExistence type="predicted"/>
<name>A0A0S7WHI1_UNCT6</name>
<feature type="transmembrane region" description="Helical" evidence="1">
    <location>
        <begin position="38"/>
        <end position="57"/>
    </location>
</feature>
<dbReference type="EMBL" id="LIZT01000077">
    <property type="protein sequence ID" value="KPJ49052.1"/>
    <property type="molecule type" value="Genomic_DNA"/>
</dbReference>
<protein>
    <submittedName>
        <fullName evidence="2">Uncharacterized protein</fullName>
    </submittedName>
</protein>
<organism evidence="2 3">
    <name type="scientific">candidate division TA06 bacterium DG_26</name>
    <dbReference type="NCBI Taxonomy" id="1703771"/>
    <lineage>
        <taxon>Bacteria</taxon>
        <taxon>Bacteria division TA06</taxon>
    </lineage>
</organism>
<keyword evidence="1" id="KW-1133">Transmembrane helix</keyword>
<feature type="transmembrane region" description="Helical" evidence="1">
    <location>
        <begin position="69"/>
        <end position="91"/>
    </location>
</feature>
<gene>
    <name evidence="2" type="ORF">AMJ40_06370</name>
</gene>
<sequence>MKKQIPLLITFVAGMVMLVQYFIPHRPFSEVYRLFNQWYLVVAVFAMILGIGNLIKIHSVRLRRRGSGWQYSIVLLCSLGVMGVAGLGWGIERGGFFDYLYWNMYYPLSSTMFALLAFFVASASYRAFRARTAEATLLLASAILVMLGRVPLGNYLWDRLPLLGDWIMSYPNMAGQRAIMIGIALGVVSTSLRIILGIERTYLAGR</sequence>
<keyword evidence="1" id="KW-0812">Transmembrane</keyword>
<evidence type="ECO:0000313" key="3">
    <source>
        <dbReference type="Proteomes" id="UP000051124"/>
    </source>
</evidence>
<feature type="transmembrane region" description="Helical" evidence="1">
    <location>
        <begin position="7"/>
        <end position="23"/>
    </location>
</feature>
<feature type="transmembrane region" description="Helical" evidence="1">
    <location>
        <begin position="137"/>
        <end position="157"/>
    </location>
</feature>
<comment type="caution">
    <text evidence="2">The sequence shown here is derived from an EMBL/GenBank/DDBJ whole genome shotgun (WGS) entry which is preliminary data.</text>
</comment>
<keyword evidence="1" id="KW-0472">Membrane</keyword>
<dbReference type="Proteomes" id="UP000051124">
    <property type="component" value="Unassembled WGS sequence"/>
</dbReference>
<reference evidence="2 3" key="1">
    <citation type="journal article" date="2015" name="Microbiome">
        <title>Genomic resolution of linkages in carbon, nitrogen, and sulfur cycling among widespread estuary sediment bacteria.</title>
        <authorList>
            <person name="Baker B.J."/>
            <person name="Lazar C.S."/>
            <person name="Teske A.P."/>
            <person name="Dick G.J."/>
        </authorList>
    </citation>
    <scope>NUCLEOTIDE SEQUENCE [LARGE SCALE GENOMIC DNA]</scope>
    <source>
        <strain evidence="2">DG_26</strain>
    </source>
</reference>
<evidence type="ECO:0000256" key="1">
    <source>
        <dbReference type="SAM" id="Phobius"/>
    </source>
</evidence>
<feature type="transmembrane region" description="Helical" evidence="1">
    <location>
        <begin position="177"/>
        <end position="196"/>
    </location>
</feature>
<feature type="transmembrane region" description="Helical" evidence="1">
    <location>
        <begin position="103"/>
        <end position="125"/>
    </location>
</feature>
<accession>A0A0S7WHI1</accession>